<organism evidence="2 3">
    <name type="scientific">Portunus trituberculatus</name>
    <name type="common">Swimming crab</name>
    <name type="synonym">Neptunus trituberculatus</name>
    <dbReference type="NCBI Taxonomy" id="210409"/>
    <lineage>
        <taxon>Eukaryota</taxon>
        <taxon>Metazoa</taxon>
        <taxon>Ecdysozoa</taxon>
        <taxon>Arthropoda</taxon>
        <taxon>Crustacea</taxon>
        <taxon>Multicrustacea</taxon>
        <taxon>Malacostraca</taxon>
        <taxon>Eumalacostraca</taxon>
        <taxon>Eucarida</taxon>
        <taxon>Decapoda</taxon>
        <taxon>Pleocyemata</taxon>
        <taxon>Brachyura</taxon>
        <taxon>Eubrachyura</taxon>
        <taxon>Portunoidea</taxon>
        <taxon>Portunidae</taxon>
        <taxon>Portuninae</taxon>
        <taxon>Portunus</taxon>
    </lineage>
</organism>
<dbReference type="Proteomes" id="UP000324222">
    <property type="component" value="Unassembled WGS sequence"/>
</dbReference>
<sequence length="120" mass="13340">MALPPPVHTSRPGSSPFVALCEQLRHIRPRQWLPHNLLREIYVKTSCINLRSRAQYNTSLTYVPHHTPPLSSGAALEAVRRGSGDRGEVLQVVPLGHPQFYSSPTPPDEHDDVLPPPSQL</sequence>
<gene>
    <name evidence="2" type="ORF">E2C01_044213</name>
</gene>
<keyword evidence="3" id="KW-1185">Reference proteome</keyword>
<evidence type="ECO:0000313" key="3">
    <source>
        <dbReference type="Proteomes" id="UP000324222"/>
    </source>
</evidence>
<protein>
    <submittedName>
        <fullName evidence="2">Uncharacterized protein</fullName>
    </submittedName>
</protein>
<comment type="caution">
    <text evidence="2">The sequence shown here is derived from an EMBL/GenBank/DDBJ whole genome shotgun (WGS) entry which is preliminary data.</text>
</comment>
<name>A0A5B7FYG6_PORTR</name>
<proteinExistence type="predicted"/>
<evidence type="ECO:0000256" key="1">
    <source>
        <dbReference type="SAM" id="MobiDB-lite"/>
    </source>
</evidence>
<accession>A0A5B7FYG6</accession>
<reference evidence="2 3" key="1">
    <citation type="submission" date="2019-05" db="EMBL/GenBank/DDBJ databases">
        <title>Another draft genome of Portunus trituberculatus and its Hox gene families provides insights of decapod evolution.</title>
        <authorList>
            <person name="Jeong J.-H."/>
            <person name="Song I."/>
            <person name="Kim S."/>
            <person name="Choi T."/>
            <person name="Kim D."/>
            <person name="Ryu S."/>
            <person name="Kim W."/>
        </authorList>
    </citation>
    <scope>NUCLEOTIDE SEQUENCE [LARGE SCALE GENOMIC DNA]</scope>
    <source>
        <tissue evidence="2">Muscle</tissue>
    </source>
</reference>
<evidence type="ECO:0000313" key="2">
    <source>
        <dbReference type="EMBL" id="MPC50385.1"/>
    </source>
</evidence>
<dbReference type="EMBL" id="VSRR010009471">
    <property type="protein sequence ID" value="MPC50385.1"/>
    <property type="molecule type" value="Genomic_DNA"/>
</dbReference>
<dbReference type="AlphaFoldDB" id="A0A5B7FYG6"/>
<feature type="region of interest" description="Disordered" evidence="1">
    <location>
        <begin position="97"/>
        <end position="120"/>
    </location>
</feature>